<evidence type="ECO:0000259" key="10">
    <source>
        <dbReference type="Pfam" id="PF03553"/>
    </source>
</evidence>
<evidence type="ECO:0000256" key="9">
    <source>
        <dbReference type="SAM" id="Phobius"/>
    </source>
</evidence>
<evidence type="ECO:0000256" key="7">
    <source>
        <dbReference type="ARBA" id="ARBA00023136"/>
    </source>
</evidence>
<comment type="subcellular location">
    <subcellularLocation>
        <location evidence="1">Cell membrane</location>
        <topology evidence="1">Multi-pass membrane protein</topology>
    </subcellularLocation>
</comment>
<protein>
    <submittedName>
        <fullName evidence="11">Sodium:proton antiporter</fullName>
    </submittedName>
</protein>
<comment type="caution">
    <text evidence="11">The sequence shown here is derived from an EMBL/GenBank/DDBJ whole genome shotgun (WGS) entry which is preliminary data.</text>
</comment>
<dbReference type="PANTHER" id="PTHR33451">
    <property type="entry name" value="MALATE-2H(+)/NA(+)-LACTATE ANTIPORTER"/>
    <property type="match status" value="1"/>
</dbReference>
<dbReference type="InterPro" id="IPR018461">
    <property type="entry name" value="Na/H_Antiport_NhaC-like_C"/>
</dbReference>
<name>A0A261FMM0_9BIFI</name>
<feature type="transmembrane region" description="Helical" evidence="9">
    <location>
        <begin position="246"/>
        <end position="265"/>
    </location>
</feature>
<evidence type="ECO:0000256" key="6">
    <source>
        <dbReference type="ARBA" id="ARBA00022989"/>
    </source>
</evidence>
<sequence length="492" mass="51050">MAEVLTMLMFCAVLFVSVGFGWSIIPALLVGVLLFTGYGLVRRVPLHSMAMHAAGSMRSASTVLVTFMLIGLLTSLWRASGTIAYIVTHATSIIHPITVIPLSFLLCAGMSVLTGSSFASVATMGTICMSLGLSMGASPVTLGGAILAGIYVGDRCSPVSTSALLVAQLTHTNLFGNLGRMVRTGAIPFALSCVVYVVIAWAQAGGDMMVDAGAARHSPVAGSIYGSGDAAGPGNVADLFSSAFQLHWVTMMPAVVVIVMALLCVDVRLTMLVSIAVSATICIGVQGMGFTGILRLLVFGYRSDDTRVAALLNGGGVVSMVTVMAIVCISAAYSGIFAQTHMLDRLRLAISVMAGRLGATTATVITAMGAAMLACNQTLAIMLTHQLCEGLHRTRGVLRNEADAASASDGFGDAVQVADEDADDRDRLALAIEDSAVVIAPLVPWSIAGAVPLATINAPTSSLFAAVFLYTLPISRIIGDAFSRKHVCIQRQ</sequence>
<feature type="transmembrane region" description="Helical" evidence="9">
    <location>
        <begin position="272"/>
        <end position="297"/>
    </location>
</feature>
<dbReference type="Proteomes" id="UP000216871">
    <property type="component" value="Unassembled WGS sequence"/>
</dbReference>
<evidence type="ECO:0000256" key="8">
    <source>
        <dbReference type="ARBA" id="ARBA00038435"/>
    </source>
</evidence>
<feature type="transmembrane region" description="Helical" evidence="9">
    <location>
        <begin position="127"/>
        <end position="153"/>
    </location>
</feature>
<dbReference type="GO" id="GO:0005886">
    <property type="term" value="C:plasma membrane"/>
    <property type="evidence" value="ECO:0007669"/>
    <property type="project" value="UniProtKB-SubCell"/>
</dbReference>
<keyword evidence="7 9" id="KW-0472">Membrane</keyword>
<keyword evidence="12" id="KW-1185">Reference proteome</keyword>
<dbReference type="RefSeq" id="WP_094667346.1">
    <property type="nucleotide sequence ID" value="NZ_MWWW01000008.1"/>
</dbReference>
<keyword evidence="4" id="KW-1003">Cell membrane</keyword>
<keyword evidence="3" id="KW-0050">Antiport</keyword>
<keyword evidence="2" id="KW-0813">Transport</keyword>
<evidence type="ECO:0000313" key="11">
    <source>
        <dbReference type="EMBL" id="OZG60420.1"/>
    </source>
</evidence>
<dbReference type="EMBL" id="MWWW01000008">
    <property type="protein sequence ID" value="OZG60420.1"/>
    <property type="molecule type" value="Genomic_DNA"/>
</dbReference>
<dbReference type="Pfam" id="PF03553">
    <property type="entry name" value="Na_H_antiporter"/>
    <property type="match status" value="1"/>
</dbReference>
<evidence type="ECO:0000256" key="3">
    <source>
        <dbReference type="ARBA" id="ARBA00022449"/>
    </source>
</evidence>
<feature type="transmembrane region" description="Helical" evidence="9">
    <location>
        <begin position="348"/>
        <end position="374"/>
    </location>
</feature>
<reference evidence="11 12" key="1">
    <citation type="journal article" date="2017" name="BMC Genomics">
        <title>Comparative genomic and phylogenomic analyses of the Bifidobacteriaceae family.</title>
        <authorList>
            <person name="Lugli G.A."/>
            <person name="Milani C."/>
            <person name="Turroni F."/>
            <person name="Duranti S."/>
            <person name="Mancabelli L."/>
            <person name="Mangifesta M."/>
            <person name="Ferrario C."/>
            <person name="Modesto M."/>
            <person name="Mattarelli P."/>
            <person name="Jiri K."/>
            <person name="van Sinderen D."/>
            <person name="Ventura M."/>
        </authorList>
    </citation>
    <scope>NUCLEOTIDE SEQUENCE [LARGE SCALE GENOMIC DNA]</scope>
    <source>
        <strain evidence="11 12">DSM 100196</strain>
    </source>
</reference>
<organism evidence="11 12">
    <name type="scientific">Bifidobacterium myosotis</name>
    <dbReference type="NCBI Taxonomy" id="1630166"/>
    <lineage>
        <taxon>Bacteria</taxon>
        <taxon>Bacillati</taxon>
        <taxon>Actinomycetota</taxon>
        <taxon>Actinomycetes</taxon>
        <taxon>Bifidobacteriales</taxon>
        <taxon>Bifidobacteriaceae</taxon>
        <taxon>Bifidobacterium</taxon>
    </lineage>
</organism>
<accession>A0A261FMM0</accession>
<feature type="transmembrane region" description="Helical" evidence="9">
    <location>
        <begin position="185"/>
        <end position="204"/>
    </location>
</feature>
<dbReference type="InterPro" id="IPR052180">
    <property type="entry name" value="NhaC_Na-H+_Antiporter"/>
</dbReference>
<evidence type="ECO:0000256" key="1">
    <source>
        <dbReference type="ARBA" id="ARBA00004651"/>
    </source>
</evidence>
<feature type="transmembrane region" description="Helical" evidence="9">
    <location>
        <begin position="62"/>
        <end position="87"/>
    </location>
</feature>
<evidence type="ECO:0000313" key="12">
    <source>
        <dbReference type="Proteomes" id="UP000216871"/>
    </source>
</evidence>
<feature type="transmembrane region" description="Helical" evidence="9">
    <location>
        <begin position="317"/>
        <end position="336"/>
    </location>
</feature>
<evidence type="ECO:0000256" key="4">
    <source>
        <dbReference type="ARBA" id="ARBA00022475"/>
    </source>
</evidence>
<proteinExistence type="inferred from homology"/>
<dbReference type="AlphaFoldDB" id="A0A261FMM0"/>
<dbReference type="GO" id="GO:0015297">
    <property type="term" value="F:antiporter activity"/>
    <property type="evidence" value="ECO:0007669"/>
    <property type="project" value="UniProtKB-KW"/>
</dbReference>
<comment type="similarity">
    <text evidence="8">Belongs to the NhaC Na(+)/H(+) (TC 2.A.35) antiporter family.</text>
</comment>
<gene>
    <name evidence="11" type="ORF">BMYO_0881</name>
</gene>
<feature type="transmembrane region" description="Helical" evidence="9">
    <location>
        <begin position="12"/>
        <end position="41"/>
    </location>
</feature>
<keyword evidence="5 9" id="KW-0812">Transmembrane</keyword>
<dbReference type="OrthoDB" id="9762978at2"/>
<dbReference type="PANTHER" id="PTHR33451:SF3">
    <property type="entry name" value="MALATE-2H(+)_NA(+)-LACTATE ANTIPORTER"/>
    <property type="match status" value="1"/>
</dbReference>
<feature type="transmembrane region" description="Helical" evidence="9">
    <location>
        <begin position="93"/>
        <end position="115"/>
    </location>
</feature>
<evidence type="ECO:0000256" key="2">
    <source>
        <dbReference type="ARBA" id="ARBA00022448"/>
    </source>
</evidence>
<keyword evidence="6 9" id="KW-1133">Transmembrane helix</keyword>
<evidence type="ECO:0000256" key="5">
    <source>
        <dbReference type="ARBA" id="ARBA00022692"/>
    </source>
</evidence>
<feature type="domain" description="Na+/H+ antiporter NhaC-like C-terminal" evidence="10">
    <location>
        <begin position="149"/>
        <end position="392"/>
    </location>
</feature>